<dbReference type="InterPro" id="IPR011444">
    <property type="entry name" value="DUF1549"/>
</dbReference>
<organism evidence="2">
    <name type="scientific">marine sediment metagenome</name>
    <dbReference type="NCBI Taxonomy" id="412755"/>
    <lineage>
        <taxon>unclassified sequences</taxon>
        <taxon>metagenomes</taxon>
        <taxon>ecological metagenomes</taxon>
    </lineage>
</organism>
<feature type="domain" description="DUF1549" evidence="1">
    <location>
        <begin position="2"/>
        <end position="79"/>
    </location>
</feature>
<name>X0YFD2_9ZZZZ</name>
<comment type="caution">
    <text evidence="2">The sequence shown here is derived from an EMBL/GenBank/DDBJ whole genome shotgun (WGS) entry which is preliminary data.</text>
</comment>
<gene>
    <name evidence="2" type="ORF">S01H1_78665</name>
</gene>
<accession>X0YFD2</accession>
<dbReference type="Pfam" id="PF07583">
    <property type="entry name" value="PSCyt2"/>
    <property type="match status" value="1"/>
</dbReference>
<reference evidence="2" key="1">
    <citation type="journal article" date="2014" name="Front. Microbiol.">
        <title>High frequency of phylogenetically diverse reductive dehalogenase-homologous genes in deep subseafloor sedimentary metagenomes.</title>
        <authorList>
            <person name="Kawai M."/>
            <person name="Futagami T."/>
            <person name="Toyoda A."/>
            <person name="Takaki Y."/>
            <person name="Nishi S."/>
            <person name="Hori S."/>
            <person name="Arai W."/>
            <person name="Tsubouchi T."/>
            <person name="Morono Y."/>
            <person name="Uchiyama I."/>
            <person name="Ito T."/>
            <person name="Fujiyama A."/>
            <person name="Inagaki F."/>
            <person name="Takami H."/>
        </authorList>
    </citation>
    <scope>NUCLEOTIDE SEQUENCE</scope>
    <source>
        <strain evidence="2">Expedition CK06-06</strain>
    </source>
</reference>
<protein>
    <recommendedName>
        <fullName evidence="1">DUF1549 domain-containing protein</fullName>
    </recommendedName>
</protein>
<evidence type="ECO:0000313" key="2">
    <source>
        <dbReference type="EMBL" id="GAG47373.1"/>
    </source>
</evidence>
<dbReference type="AlphaFoldDB" id="X0YFD2"/>
<dbReference type="PANTHER" id="PTHR35889">
    <property type="entry name" value="CYCLOINULO-OLIGOSACCHARIDE FRUCTANOTRANSFERASE-RELATED"/>
    <property type="match status" value="1"/>
</dbReference>
<dbReference type="EMBL" id="BARS01052958">
    <property type="protein sequence ID" value="GAG47373.1"/>
    <property type="molecule type" value="Genomic_DNA"/>
</dbReference>
<proteinExistence type="predicted"/>
<evidence type="ECO:0000259" key="1">
    <source>
        <dbReference type="Pfam" id="PF07583"/>
    </source>
</evidence>
<feature type="non-terminal residue" evidence="2">
    <location>
        <position position="90"/>
    </location>
</feature>
<sequence length="90" mass="10611">MATLRKQGIQPANLCSDEVFIRRVYLDVIGTLPEPQKVQRFLQDRSPRKRAALIQILLQRDEFADYWSLKWCDLLRVKAEFPINLWPNAV</sequence>
<dbReference type="PANTHER" id="PTHR35889:SF3">
    <property type="entry name" value="F-BOX DOMAIN-CONTAINING PROTEIN"/>
    <property type="match status" value="1"/>
</dbReference>